<evidence type="ECO:0000313" key="1">
    <source>
        <dbReference type="EMBL" id="ONI40196.1"/>
    </source>
</evidence>
<reference evidence="1" key="1">
    <citation type="submission" date="2016-08" db="EMBL/GenBank/DDBJ databases">
        <authorList>
            <person name="Ngugi D.K."/>
            <person name="Miyake S."/>
            <person name="Stingl U."/>
        </authorList>
    </citation>
    <scope>NUCLEOTIDE SEQUENCE</scope>
    <source>
        <strain evidence="1">SCG-B11WGA-EpuloA1</strain>
    </source>
</reference>
<dbReference type="Proteomes" id="UP000188605">
    <property type="component" value="Unassembled WGS sequence"/>
</dbReference>
<protein>
    <submittedName>
        <fullName evidence="1">Uncharacterized protein</fullName>
    </submittedName>
</protein>
<keyword evidence="2" id="KW-1185">Reference proteome</keyword>
<organism evidence="1 2">
    <name type="scientific">Candidatus Epulonipiscium fishelsonii</name>
    <dbReference type="NCBI Taxonomy" id="77094"/>
    <lineage>
        <taxon>Bacteria</taxon>
        <taxon>Bacillati</taxon>
        <taxon>Bacillota</taxon>
        <taxon>Clostridia</taxon>
        <taxon>Lachnospirales</taxon>
        <taxon>Lachnospiraceae</taxon>
        <taxon>Candidatus Epulonipiscium</taxon>
    </lineage>
</organism>
<gene>
    <name evidence="1" type="ORF">AN396_01080</name>
</gene>
<proteinExistence type="predicted"/>
<sequence length="83" mass="9567">MASVFEEEYDMNGFLSKVLRMYNNDISWKLEEERKKAIEEGALSVLANTYKLTNNLNLVYEAAATRNISEEVVNNYLKDQGLL</sequence>
<name>A0ACC8XCE7_9FIRM</name>
<comment type="caution">
    <text evidence="1">The sequence shown here is derived from an EMBL/GenBank/DDBJ whole genome shotgun (WGS) entry which is preliminary data.</text>
</comment>
<evidence type="ECO:0000313" key="2">
    <source>
        <dbReference type="Proteomes" id="UP000188605"/>
    </source>
</evidence>
<accession>A0ACC8XCE7</accession>
<dbReference type="EMBL" id="LJDB01000055">
    <property type="protein sequence ID" value="ONI40196.1"/>
    <property type="molecule type" value="Genomic_DNA"/>
</dbReference>